<gene>
    <name evidence="1" type="ORF">CK503_11850</name>
</gene>
<sequence length="59" mass="6972">MEVYKYRGGTEHTFERDLDALENNYFWAPTYSELNDPCETLIIADTFKNQTNSLKNYSI</sequence>
<dbReference type="EMBL" id="NSKE01000008">
    <property type="protein sequence ID" value="PAU93420.1"/>
    <property type="molecule type" value="Genomic_DNA"/>
</dbReference>
<name>A0A2A2G8C9_9BACT</name>
<dbReference type="AlphaFoldDB" id="A0A2A2G8C9"/>
<reference evidence="1 2" key="1">
    <citation type="submission" date="2017-08" db="EMBL/GenBank/DDBJ databases">
        <title>Aliifodinibius alkalisoli sp. nov., isolated from saline alkaline soil.</title>
        <authorList>
            <person name="Liu D."/>
            <person name="Zhang G."/>
        </authorList>
    </citation>
    <scope>NUCLEOTIDE SEQUENCE [LARGE SCALE GENOMIC DNA]</scope>
    <source>
        <strain evidence="1 2">WN023</strain>
    </source>
</reference>
<accession>A0A2A2G8C9</accession>
<dbReference type="Proteomes" id="UP000218831">
    <property type="component" value="Unassembled WGS sequence"/>
</dbReference>
<keyword evidence="2" id="KW-1185">Reference proteome</keyword>
<evidence type="ECO:0000313" key="2">
    <source>
        <dbReference type="Proteomes" id="UP000218831"/>
    </source>
</evidence>
<proteinExistence type="predicted"/>
<protein>
    <submittedName>
        <fullName evidence="1">Uncharacterized protein</fullName>
    </submittedName>
</protein>
<comment type="caution">
    <text evidence="1">The sequence shown here is derived from an EMBL/GenBank/DDBJ whole genome shotgun (WGS) entry which is preliminary data.</text>
</comment>
<organism evidence="1 2">
    <name type="scientific">Fodinibius salipaludis</name>
    <dbReference type="NCBI Taxonomy" id="2032627"/>
    <lineage>
        <taxon>Bacteria</taxon>
        <taxon>Pseudomonadati</taxon>
        <taxon>Balneolota</taxon>
        <taxon>Balneolia</taxon>
        <taxon>Balneolales</taxon>
        <taxon>Balneolaceae</taxon>
        <taxon>Fodinibius</taxon>
    </lineage>
</organism>
<evidence type="ECO:0000313" key="1">
    <source>
        <dbReference type="EMBL" id="PAU93420.1"/>
    </source>
</evidence>